<comment type="caution">
    <text evidence="7">The sequence shown here is derived from an EMBL/GenBank/DDBJ whole genome shotgun (WGS) entry which is preliminary data.</text>
</comment>
<feature type="transmembrane region" description="Helical" evidence="5">
    <location>
        <begin position="76"/>
        <end position="95"/>
    </location>
</feature>
<feature type="transmembrane region" description="Helical" evidence="5">
    <location>
        <begin position="277"/>
        <end position="298"/>
    </location>
</feature>
<dbReference type="Proteomes" id="UP001175271">
    <property type="component" value="Unassembled WGS sequence"/>
</dbReference>
<comment type="subcellular location">
    <subcellularLocation>
        <location evidence="1">Membrane</location>
    </subcellularLocation>
</comment>
<gene>
    <name evidence="7" type="ORF">QR680_013899</name>
</gene>
<evidence type="ECO:0000256" key="3">
    <source>
        <dbReference type="ARBA" id="ARBA00022989"/>
    </source>
</evidence>
<evidence type="ECO:0000256" key="2">
    <source>
        <dbReference type="ARBA" id="ARBA00022692"/>
    </source>
</evidence>
<dbReference type="Gene3D" id="1.20.1070.10">
    <property type="entry name" value="Rhodopsin 7-helix transmembrane proteins"/>
    <property type="match status" value="1"/>
</dbReference>
<keyword evidence="3 5" id="KW-1133">Transmembrane helix</keyword>
<dbReference type="PROSITE" id="PS50262">
    <property type="entry name" value="G_PROTEIN_RECEP_F1_2"/>
    <property type="match status" value="1"/>
</dbReference>
<evidence type="ECO:0000259" key="6">
    <source>
        <dbReference type="PROSITE" id="PS50262"/>
    </source>
</evidence>
<protein>
    <recommendedName>
        <fullName evidence="6">G-protein coupled receptors family 1 profile domain-containing protein</fullName>
    </recommendedName>
</protein>
<dbReference type="SUPFAM" id="SSF81321">
    <property type="entry name" value="Family A G protein-coupled receptor-like"/>
    <property type="match status" value="1"/>
</dbReference>
<feature type="transmembrane region" description="Helical" evidence="5">
    <location>
        <begin position="247"/>
        <end position="271"/>
    </location>
</feature>
<evidence type="ECO:0000313" key="8">
    <source>
        <dbReference type="Proteomes" id="UP001175271"/>
    </source>
</evidence>
<accession>A0AA39I720</accession>
<proteinExistence type="predicted"/>
<feature type="transmembrane region" description="Helical" evidence="5">
    <location>
        <begin position="191"/>
        <end position="216"/>
    </location>
</feature>
<reference evidence="7" key="1">
    <citation type="submission" date="2023-06" db="EMBL/GenBank/DDBJ databases">
        <title>Genomic analysis of the entomopathogenic nematode Steinernema hermaphroditum.</title>
        <authorList>
            <person name="Schwarz E.M."/>
            <person name="Heppert J.K."/>
            <person name="Baniya A."/>
            <person name="Schwartz H.T."/>
            <person name="Tan C.-H."/>
            <person name="Antoshechkin I."/>
            <person name="Sternberg P.W."/>
            <person name="Goodrich-Blair H."/>
            <person name="Dillman A.R."/>
        </authorList>
    </citation>
    <scope>NUCLEOTIDE SEQUENCE</scope>
    <source>
        <strain evidence="7">PS9179</strain>
        <tissue evidence="7">Whole animal</tissue>
    </source>
</reference>
<feature type="domain" description="G-protein coupled receptors family 1 profile" evidence="6">
    <location>
        <begin position="22"/>
        <end position="296"/>
    </location>
</feature>
<feature type="transmembrane region" description="Helical" evidence="5">
    <location>
        <begin position="40"/>
        <end position="70"/>
    </location>
</feature>
<feature type="transmembrane region" description="Helical" evidence="5">
    <location>
        <begin position="12"/>
        <end position="33"/>
    </location>
</feature>
<sequence>MDYHYYFNAYGFLVLGTFLVIFNVPVLAVVLYSRKLRNQYGVIIITLFNSSLIGVVCTGNGIWSFVLYATGRQDDLLTIAECFYNPLTFLFLWTFPMAGLGLLLNSIDRFLVITFPISYFHYNTKLVGALNIIAIITNAMIVLGSCYISSLHRPSTTLVNVFCKYVFARAAFLIFFSSSSQNEIFTRGTNIFLTGIKAVFALLAILLMFVVLVIFLKCNRTKPPATFLADESIKRFKAKQMKYTKTMLISCAATLVIFIAPSMMAVVAIWLQMSPHMYVWTRFVCFLNFFNITILLIYRQSDIRWKLFKIVNFIFCKKLSLATSDGTLSFTSHHHAVNGLHSKAMNSRREM</sequence>
<keyword evidence="4 5" id="KW-0472">Membrane</keyword>
<dbReference type="GO" id="GO:0016020">
    <property type="term" value="C:membrane"/>
    <property type="evidence" value="ECO:0007669"/>
    <property type="project" value="UniProtKB-SubCell"/>
</dbReference>
<evidence type="ECO:0000256" key="5">
    <source>
        <dbReference type="SAM" id="Phobius"/>
    </source>
</evidence>
<evidence type="ECO:0000313" key="7">
    <source>
        <dbReference type="EMBL" id="KAK0419003.1"/>
    </source>
</evidence>
<evidence type="ECO:0000256" key="4">
    <source>
        <dbReference type="ARBA" id="ARBA00023136"/>
    </source>
</evidence>
<name>A0AA39I720_9BILA</name>
<dbReference type="AlphaFoldDB" id="A0AA39I720"/>
<evidence type="ECO:0000256" key="1">
    <source>
        <dbReference type="ARBA" id="ARBA00004370"/>
    </source>
</evidence>
<keyword evidence="2 5" id="KW-0812">Transmembrane</keyword>
<dbReference type="InterPro" id="IPR017452">
    <property type="entry name" value="GPCR_Rhodpsn_7TM"/>
</dbReference>
<organism evidence="7 8">
    <name type="scientific">Steinernema hermaphroditum</name>
    <dbReference type="NCBI Taxonomy" id="289476"/>
    <lineage>
        <taxon>Eukaryota</taxon>
        <taxon>Metazoa</taxon>
        <taxon>Ecdysozoa</taxon>
        <taxon>Nematoda</taxon>
        <taxon>Chromadorea</taxon>
        <taxon>Rhabditida</taxon>
        <taxon>Tylenchina</taxon>
        <taxon>Panagrolaimomorpha</taxon>
        <taxon>Strongyloidoidea</taxon>
        <taxon>Steinernematidae</taxon>
        <taxon>Steinernema</taxon>
    </lineage>
</organism>
<keyword evidence="8" id="KW-1185">Reference proteome</keyword>
<dbReference type="EMBL" id="JAUCMV010000002">
    <property type="protein sequence ID" value="KAK0419003.1"/>
    <property type="molecule type" value="Genomic_DNA"/>
</dbReference>
<feature type="transmembrane region" description="Helical" evidence="5">
    <location>
        <begin position="128"/>
        <end position="149"/>
    </location>
</feature>